<sequence>MRLGVRSLGWVVSVGLSSSWIGGGCLPIGKYWKIKVLEMKAIKEGLKAFRSRFRIFIPSLLVESDFVEAITSLYEIDSDLLDIKSIACSILKLAEDFGNIHFAKCSRWFTVVIGETSCLLGLVA</sequence>
<evidence type="ECO:0000313" key="1">
    <source>
        <dbReference type="EMBL" id="CAK9311757.1"/>
    </source>
</evidence>
<keyword evidence="2" id="KW-1185">Reference proteome</keyword>
<dbReference type="EMBL" id="OZ021744">
    <property type="protein sequence ID" value="CAK9311757.1"/>
    <property type="molecule type" value="Genomic_DNA"/>
</dbReference>
<gene>
    <name evidence="1" type="ORF">CITCOLO1_LOCUS3423</name>
</gene>
<dbReference type="Proteomes" id="UP001642487">
    <property type="component" value="Chromosome 10"/>
</dbReference>
<name>A0ABP0XVM0_9ROSI</name>
<dbReference type="PROSITE" id="PS51257">
    <property type="entry name" value="PROKAR_LIPOPROTEIN"/>
    <property type="match status" value="1"/>
</dbReference>
<protein>
    <recommendedName>
        <fullName evidence="3">RNase H type-1 domain-containing protein</fullName>
    </recommendedName>
</protein>
<organism evidence="1 2">
    <name type="scientific">Citrullus colocynthis</name>
    <name type="common">colocynth</name>
    <dbReference type="NCBI Taxonomy" id="252529"/>
    <lineage>
        <taxon>Eukaryota</taxon>
        <taxon>Viridiplantae</taxon>
        <taxon>Streptophyta</taxon>
        <taxon>Embryophyta</taxon>
        <taxon>Tracheophyta</taxon>
        <taxon>Spermatophyta</taxon>
        <taxon>Magnoliopsida</taxon>
        <taxon>eudicotyledons</taxon>
        <taxon>Gunneridae</taxon>
        <taxon>Pentapetalae</taxon>
        <taxon>rosids</taxon>
        <taxon>fabids</taxon>
        <taxon>Cucurbitales</taxon>
        <taxon>Cucurbitaceae</taxon>
        <taxon>Benincaseae</taxon>
        <taxon>Citrullus</taxon>
    </lineage>
</organism>
<accession>A0ABP0XVM0</accession>
<reference evidence="1 2" key="1">
    <citation type="submission" date="2024-03" db="EMBL/GenBank/DDBJ databases">
        <authorList>
            <person name="Gkanogiannis A."/>
            <person name="Becerra Lopez-Lavalle L."/>
        </authorList>
    </citation>
    <scope>NUCLEOTIDE SEQUENCE [LARGE SCALE GENOMIC DNA]</scope>
</reference>
<proteinExistence type="predicted"/>
<evidence type="ECO:0008006" key="3">
    <source>
        <dbReference type="Google" id="ProtNLM"/>
    </source>
</evidence>
<evidence type="ECO:0000313" key="2">
    <source>
        <dbReference type="Proteomes" id="UP001642487"/>
    </source>
</evidence>